<gene>
    <name evidence="4" type="ORF">C8N34_101343</name>
</gene>
<keyword evidence="2" id="KW-0560">Oxidoreductase</keyword>
<protein>
    <submittedName>
        <fullName evidence="4">Glycine/D-amino acid oxidase-like deaminating enzyme</fullName>
    </submittedName>
</protein>
<proteinExistence type="inferred from homology"/>
<dbReference type="Gene3D" id="3.30.9.10">
    <property type="entry name" value="D-Amino Acid Oxidase, subunit A, domain 2"/>
    <property type="match status" value="2"/>
</dbReference>
<dbReference type="Proteomes" id="UP000244224">
    <property type="component" value="Unassembled WGS sequence"/>
</dbReference>
<dbReference type="InterPro" id="IPR006076">
    <property type="entry name" value="FAD-dep_OxRdtase"/>
</dbReference>
<dbReference type="InterPro" id="IPR036188">
    <property type="entry name" value="FAD/NAD-bd_sf"/>
</dbReference>
<feature type="domain" description="FAD dependent oxidoreductase" evidence="3">
    <location>
        <begin position="23"/>
        <end position="418"/>
    </location>
</feature>
<evidence type="ECO:0000313" key="4">
    <source>
        <dbReference type="EMBL" id="PTX53427.1"/>
    </source>
</evidence>
<dbReference type="PANTHER" id="PTHR13847:SF280">
    <property type="entry name" value="D-AMINO ACID DEHYDROGENASE"/>
    <property type="match status" value="1"/>
</dbReference>
<sequence>MMPFPISEATPVRFAGPLPDACDVVVIGGGVIGVMTAWNLAERGLRVTLCEKGRIAGEQSSRNWGWIRQQGRDFGELPIMMESLRHWKSLSQEFGEALGFRQEGVMYLARTEAEMAGFEAWRAEARSFGVDTEMQSAGQVAERIAGAATPWKGGLFTASDARAEPWVAVPLLAEGAQARGAVIVENCAVRALDIAGGRVTGVVTEQGRIACDQVVLAGGAWSALFARAHGVAIPQLSVRATVMATEPLPQVFAGNAADDAFAFRRRADGGYTLAPGAAHDFFIGPDAFRNFGLYLPVLKKDFRSTKFHPAAPSHYPDAWGTPRRWAADATSPFERMRVLNPEPSARIVADVCQSFAACFPHLGAPKLKAAWAGMIDTMPDVVPVVDRVAALPGLVLATGMSGHGFGIGPGFGRVIADLVAGNDTGHDLHRFRLTRFTDGSKIAPGPSL</sequence>
<dbReference type="GO" id="GO:0005886">
    <property type="term" value="C:plasma membrane"/>
    <property type="evidence" value="ECO:0007669"/>
    <property type="project" value="TreeGrafter"/>
</dbReference>
<dbReference type="PANTHER" id="PTHR13847">
    <property type="entry name" value="SARCOSINE DEHYDROGENASE-RELATED"/>
    <property type="match status" value="1"/>
</dbReference>
<evidence type="ECO:0000256" key="2">
    <source>
        <dbReference type="ARBA" id="ARBA00023002"/>
    </source>
</evidence>
<name>A0A2T6BBK1_9RHOB</name>
<dbReference type="GO" id="GO:0008718">
    <property type="term" value="F:D-amino-acid dehydrogenase activity"/>
    <property type="evidence" value="ECO:0007669"/>
    <property type="project" value="TreeGrafter"/>
</dbReference>
<dbReference type="AlphaFoldDB" id="A0A2T6BBK1"/>
<comment type="similarity">
    <text evidence="1">Belongs to the DadA oxidoreductase family.</text>
</comment>
<dbReference type="GO" id="GO:0005737">
    <property type="term" value="C:cytoplasm"/>
    <property type="evidence" value="ECO:0007669"/>
    <property type="project" value="TreeGrafter"/>
</dbReference>
<dbReference type="EMBL" id="QBKP01000001">
    <property type="protein sequence ID" value="PTX53427.1"/>
    <property type="molecule type" value="Genomic_DNA"/>
</dbReference>
<dbReference type="Pfam" id="PF01266">
    <property type="entry name" value="DAO"/>
    <property type="match status" value="1"/>
</dbReference>
<keyword evidence="5" id="KW-1185">Reference proteome</keyword>
<accession>A0A2T6BBK1</accession>
<evidence type="ECO:0000256" key="1">
    <source>
        <dbReference type="ARBA" id="ARBA00009410"/>
    </source>
</evidence>
<dbReference type="Gene3D" id="3.50.50.60">
    <property type="entry name" value="FAD/NAD(P)-binding domain"/>
    <property type="match status" value="2"/>
</dbReference>
<dbReference type="SUPFAM" id="SSF51905">
    <property type="entry name" value="FAD/NAD(P)-binding domain"/>
    <property type="match status" value="1"/>
</dbReference>
<dbReference type="GO" id="GO:0055130">
    <property type="term" value="P:D-alanine catabolic process"/>
    <property type="evidence" value="ECO:0007669"/>
    <property type="project" value="TreeGrafter"/>
</dbReference>
<evidence type="ECO:0000313" key="5">
    <source>
        <dbReference type="Proteomes" id="UP000244224"/>
    </source>
</evidence>
<reference evidence="4 5" key="1">
    <citation type="submission" date="2018-04" db="EMBL/GenBank/DDBJ databases">
        <title>Genomic Encyclopedia of Archaeal and Bacterial Type Strains, Phase II (KMG-II): from individual species to whole genera.</title>
        <authorList>
            <person name="Goeker M."/>
        </authorList>
    </citation>
    <scope>NUCLEOTIDE SEQUENCE [LARGE SCALE GENOMIC DNA]</scope>
    <source>
        <strain evidence="4 5">DSM 21823</strain>
    </source>
</reference>
<dbReference type="OrthoDB" id="9787190at2"/>
<comment type="caution">
    <text evidence="4">The sequence shown here is derived from an EMBL/GenBank/DDBJ whole genome shotgun (WGS) entry which is preliminary data.</text>
</comment>
<organism evidence="4 5">
    <name type="scientific">Gemmobacter caeni</name>
    <dbReference type="NCBI Taxonomy" id="589035"/>
    <lineage>
        <taxon>Bacteria</taxon>
        <taxon>Pseudomonadati</taxon>
        <taxon>Pseudomonadota</taxon>
        <taxon>Alphaproteobacteria</taxon>
        <taxon>Rhodobacterales</taxon>
        <taxon>Paracoccaceae</taxon>
        <taxon>Gemmobacter</taxon>
    </lineage>
</organism>
<evidence type="ECO:0000259" key="3">
    <source>
        <dbReference type="Pfam" id="PF01266"/>
    </source>
</evidence>